<proteinExistence type="predicted"/>
<dbReference type="PROSITE" id="PS50088">
    <property type="entry name" value="ANK_REPEAT"/>
    <property type="match status" value="4"/>
</dbReference>
<feature type="repeat" description="ANK" evidence="3">
    <location>
        <begin position="74"/>
        <end position="98"/>
    </location>
</feature>
<reference evidence="5 6" key="1">
    <citation type="journal article" date="2021" name="Elife">
        <title>Chloroplast acquisition without the gene transfer in kleptoplastic sea slugs, Plakobranchus ocellatus.</title>
        <authorList>
            <person name="Maeda T."/>
            <person name="Takahashi S."/>
            <person name="Yoshida T."/>
            <person name="Shimamura S."/>
            <person name="Takaki Y."/>
            <person name="Nagai Y."/>
            <person name="Toyoda A."/>
            <person name="Suzuki Y."/>
            <person name="Arimoto A."/>
            <person name="Ishii H."/>
            <person name="Satoh N."/>
            <person name="Nishiyama T."/>
            <person name="Hasebe M."/>
            <person name="Maruyama T."/>
            <person name="Minagawa J."/>
            <person name="Obokata J."/>
            <person name="Shigenobu S."/>
        </authorList>
    </citation>
    <scope>NUCLEOTIDE SEQUENCE [LARGE SCALE GENOMIC DNA]</scope>
</reference>
<dbReference type="Pfam" id="PF00023">
    <property type="entry name" value="Ank"/>
    <property type="match status" value="2"/>
</dbReference>
<dbReference type="SMART" id="SM00248">
    <property type="entry name" value="ANK"/>
    <property type="match status" value="4"/>
</dbReference>
<feature type="compositionally biased region" description="Polar residues" evidence="4">
    <location>
        <begin position="387"/>
        <end position="410"/>
    </location>
</feature>
<evidence type="ECO:0000256" key="3">
    <source>
        <dbReference type="PROSITE-ProRule" id="PRU00023"/>
    </source>
</evidence>
<gene>
    <name evidence="5" type="ORF">PoB_000739300</name>
</gene>
<comment type="caution">
    <text evidence="5">The sequence shown here is derived from an EMBL/GenBank/DDBJ whole genome shotgun (WGS) entry which is preliminary data.</text>
</comment>
<dbReference type="Pfam" id="PF12796">
    <property type="entry name" value="Ank_2"/>
    <property type="match status" value="1"/>
</dbReference>
<evidence type="ECO:0000256" key="2">
    <source>
        <dbReference type="ARBA" id="ARBA00023043"/>
    </source>
</evidence>
<sequence length="410" mass="45520">MASMLSYETSDDTSENELLERSLSVWRGWSTIELGDFTPIALDIHTACSIGHYEWVRTIIRKNEGIDLDRKNHGGWTPLMYACYIGHDNIVSLLISAGCCNMNAKNPRGLTPLMLAASCGNESVACTLVRRGANLEMLDKSGWTALFHATYAGHQNFVAFLLEAEANKDAVDPNTGLTPFMVAASEGHEIIVQLFLQNGVNAHAKAFNGDMARSLALLNGYMKIVSLIDNQDLPTGRLRAEADLSSNISTEKGVKRRGLPHSQACLLNKVQSPSIRDGPEAIARMINRSRQPDGGVLQGNFADLEVPRGYVTFPAPQEDKKETRLSYRDVTSPINQEDYRESSESRAWSSCMFAHFFFCQGRKAKRLPRMAAEAPPLPHSRRKSPERFSNSQFPESSRNLEISQLQGRKV</sequence>
<dbReference type="InterPro" id="IPR002110">
    <property type="entry name" value="Ankyrin_rpt"/>
</dbReference>
<feature type="repeat" description="ANK" evidence="3">
    <location>
        <begin position="108"/>
        <end position="140"/>
    </location>
</feature>
<evidence type="ECO:0000256" key="1">
    <source>
        <dbReference type="ARBA" id="ARBA00022737"/>
    </source>
</evidence>
<evidence type="ECO:0000313" key="6">
    <source>
        <dbReference type="Proteomes" id="UP000735302"/>
    </source>
</evidence>
<name>A0AAV3YFI2_9GAST</name>
<evidence type="ECO:0000256" key="4">
    <source>
        <dbReference type="SAM" id="MobiDB-lite"/>
    </source>
</evidence>
<keyword evidence="1" id="KW-0677">Repeat</keyword>
<dbReference type="InterPro" id="IPR036770">
    <property type="entry name" value="Ankyrin_rpt-contain_sf"/>
</dbReference>
<dbReference type="SUPFAM" id="SSF48403">
    <property type="entry name" value="Ankyrin repeat"/>
    <property type="match status" value="1"/>
</dbReference>
<dbReference type="Gene3D" id="1.25.40.20">
    <property type="entry name" value="Ankyrin repeat-containing domain"/>
    <property type="match status" value="1"/>
</dbReference>
<accession>A0AAV3YFI2</accession>
<keyword evidence="2 3" id="KW-0040">ANK repeat</keyword>
<dbReference type="PROSITE" id="PS50297">
    <property type="entry name" value="ANK_REP_REGION"/>
    <property type="match status" value="3"/>
</dbReference>
<dbReference type="AlphaFoldDB" id="A0AAV3YFI2"/>
<feature type="repeat" description="ANK" evidence="3">
    <location>
        <begin position="175"/>
        <end position="207"/>
    </location>
</feature>
<protein>
    <submittedName>
        <fullName evidence="5">Ankyrin repeat and sam domain-containing protein 3</fullName>
    </submittedName>
</protein>
<feature type="repeat" description="ANK" evidence="3">
    <location>
        <begin position="141"/>
        <end position="173"/>
    </location>
</feature>
<dbReference type="Proteomes" id="UP000735302">
    <property type="component" value="Unassembled WGS sequence"/>
</dbReference>
<evidence type="ECO:0000313" key="5">
    <source>
        <dbReference type="EMBL" id="GFN80887.1"/>
    </source>
</evidence>
<keyword evidence="6" id="KW-1185">Reference proteome</keyword>
<dbReference type="EMBL" id="BLXT01000847">
    <property type="protein sequence ID" value="GFN80887.1"/>
    <property type="molecule type" value="Genomic_DNA"/>
</dbReference>
<organism evidence="5 6">
    <name type="scientific">Plakobranchus ocellatus</name>
    <dbReference type="NCBI Taxonomy" id="259542"/>
    <lineage>
        <taxon>Eukaryota</taxon>
        <taxon>Metazoa</taxon>
        <taxon>Spiralia</taxon>
        <taxon>Lophotrochozoa</taxon>
        <taxon>Mollusca</taxon>
        <taxon>Gastropoda</taxon>
        <taxon>Heterobranchia</taxon>
        <taxon>Euthyneura</taxon>
        <taxon>Panpulmonata</taxon>
        <taxon>Sacoglossa</taxon>
        <taxon>Placobranchoidea</taxon>
        <taxon>Plakobranchidae</taxon>
        <taxon>Plakobranchus</taxon>
    </lineage>
</organism>
<feature type="region of interest" description="Disordered" evidence="4">
    <location>
        <begin position="369"/>
        <end position="410"/>
    </location>
</feature>
<dbReference type="PANTHER" id="PTHR24126">
    <property type="entry name" value="ANKYRIN REPEAT, PH AND SEC7 DOMAIN CONTAINING PROTEIN SECG-RELATED"/>
    <property type="match status" value="1"/>
</dbReference>